<evidence type="ECO:0000313" key="2">
    <source>
        <dbReference type="Proteomes" id="UP000567795"/>
    </source>
</evidence>
<dbReference type="RefSeq" id="WP_179813073.1">
    <property type="nucleotide sequence ID" value="NZ_JACBZD010000001.1"/>
</dbReference>
<dbReference type="Gene3D" id="1.10.150.240">
    <property type="entry name" value="Putative phosphatase, domain 2"/>
    <property type="match status" value="1"/>
</dbReference>
<dbReference type="InterPro" id="IPR036412">
    <property type="entry name" value="HAD-like_sf"/>
</dbReference>
<dbReference type="InterPro" id="IPR023198">
    <property type="entry name" value="PGP-like_dom2"/>
</dbReference>
<organism evidence="1 2">
    <name type="scientific">Allostreptomyces psammosilenae</name>
    <dbReference type="NCBI Taxonomy" id="1892865"/>
    <lineage>
        <taxon>Bacteria</taxon>
        <taxon>Bacillati</taxon>
        <taxon>Actinomycetota</taxon>
        <taxon>Actinomycetes</taxon>
        <taxon>Kitasatosporales</taxon>
        <taxon>Streptomycetaceae</taxon>
        <taxon>Allostreptomyces</taxon>
    </lineage>
</organism>
<dbReference type="InterPro" id="IPR051806">
    <property type="entry name" value="HAD-like_SPP"/>
</dbReference>
<dbReference type="PANTHER" id="PTHR43481">
    <property type="entry name" value="FRUCTOSE-1-PHOSPHATE PHOSPHATASE"/>
    <property type="match status" value="1"/>
</dbReference>
<dbReference type="AlphaFoldDB" id="A0A852ZTM1"/>
<dbReference type="NCBIfam" id="TIGR01509">
    <property type="entry name" value="HAD-SF-IA-v3"/>
    <property type="match status" value="1"/>
</dbReference>
<gene>
    <name evidence="1" type="ORF">FHU37_001067</name>
</gene>
<name>A0A852ZTM1_9ACTN</name>
<dbReference type="SFLD" id="SFLDG01129">
    <property type="entry name" value="C1.5:_HAD__Beta-PGM__Phosphata"/>
    <property type="match status" value="1"/>
</dbReference>
<dbReference type="PANTHER" id="PTHR43481:SF4">
    <property type="entry name" value="GLYCEROL-1-PHOSPHATE PHOSPHOHYDROLASE 1-RELATED"/>
    <property type="match status" value="1"/>
</dbReference>
<dbReference type="SUPFAM" id="SSF56784">
    <property type="entry name" value="HAD-like"/>
    <property type="match status" value="1"/>
</dbReference>
<dbReference type="NCBIfam" id="TIGR01549">
    <property type="entry name" value="HAD-SF-IA-v1"/>
    <property type="match status" value="1"/>
</dbReference>
<dbReference type="GO" id="GO:0050308">
    <property type="term" value="F:sugar-phosphatase activity"/>
    <property type="evidence" value="ECO:0007669"/>
    <property type="project" value="UniProtKB-EC"/>
</dbReference>
<dbReference type="Gene3D" id="3.40.50.1000">
    <property type="entry name" value="HAD superfamily/HAD-like"/>
    <property type="match status" value="1"/>
</dbReference>
<protein>
    <submittedName>
        <fullName evidence="1">Sugar-phosphatase</fullName>
        <ecNumber evidence="1">3.1.3.23</ecNumber>
    </submittedName>
</protein>
<keyword evidence="1" id="KW-0378">Hydrolase</keyword>
<dbReference type="InterPro" id="IPR023214">
    <property type="entry name" value="HAD_sf"/>
</dbReference>
<dbReference type="Pfam" id="PF00702">
    <property type="entry name" value="Hydrolase"/>
    <property type="match status" value="1"/>
</dbReference>
<dbReference type="EMBL" id="JACBZD010000001">
    <property type="protein sequence ID" value="NYI04124.1"/>
    <property type="molecule type" value="Genomic_DNA"/>
</dbReference>
<dbReference type="EC" id="3.1.3.23" evidence="1"/>
<sequence>MILDADALLFDMDGTLVDSGPVTERCWALWAEEFGIAPEDFARVYSHGQPSSNIVTKVLPRERWAEGQARIEELEVSTAEGLVLLPGARELLASLDGAPWAIVTSCSVPLAEARMGAAGLTAPLVVTADDVSRGKPSPEPFLLGAQKLGVAPERCLVFEDAPAGVAAARAAGMEVVALATTSPLEKLADATVLAENLASVRRLPPRGPGHAPVTVEVVPR</sequence>
<proteinExistence type="predicted"/>
<reference evidence="1 2" key="1">
    <citation type="submission" date="2020-07" db="EMBL/GenBank/DDBJ databases">
        <title>Sequencing the genomes of 1000 actinobacteria strains.</title>
        <authorList>
            <person name="Klenk H.-P."/>
        </authorList>
    </citation>
    <scope>NUCLEOTIDE SEQUENCE [LARGE SCALE GENOMIC DNA]</scope>
    <source>
        <strain evidence="1 2">DSM 42178</strain>
    </source>
</reference>
<dbReference type="SFLD" id="SFLDG01135">
    <property type="entry name" value="C1.5.6:_HAD__Beta-PGM__Phospha"/>
    <property type="match status" value="1"/>
</dbReference>
<comment type="caution">
    <text evidence="1">The sequence shown here is derived from an EMBL/GenBank/DDBJ whole genome shotgun (WGS) entry which is preliminary data.</text>
</comment>
<accession>A0A852ZTM1</accession>
<dbReference type="Proteomes" id="UP000567795">
    <property type="component" value="Unassembled WGS sequence"/>
</dbReference>
<dbReference type="SFLD" id="SFLDS00003">
    <property type="entry name" value="Haloacid_Dehalogenase"/>
    <property type="match status" value="1"/>
</dbReference>
<evidence type="ECO:0000313" key="1">
    <source>
        <dbReference type="EMBL" id="NYI04124.1"/>
    </source>
</evidence>
<dbReference type="InterPro" id="IPR006439">
    <property type="entry name" value="HAD-SF_hydro_IA"/>
</dbReference>
<keyword evidence="2" id="KW-1185">Reference proteome</keyword>